<dbReference type="EMBL" id="ABOX02000001">
    <property type="protein sequence ID" value="EEF63243.1"/>
    <property type="molecule type" value="Genomic_DNA"/>
</dbReference>
<keyword evidence="3" id="KW-1185">Reference proteome</keyword>
<comment type="caution">
    <text evidence="2">The sequence shown here is derived from an EMBL/GenBank/DDBJ whole genome shotgun (WGS) entry which is preliminary data.</text>
</comment>
<dbReference type="Proteomes" id="UP000003688">
    <property type="component" value="Unassembled WGS sequence"/>
</dbReference>
<gene>
    <name evidence="2" type="ORF">Cflav_PD5878</name>
</gene>
<protein>
    <submittedName>
        <fullName evidence="2">Transport-associated protein</fullName>
    </submittedName>
</protein>
<name>B9X9U2_PEDPL</name>
<dbReference type="AlphaFoldDB" id="B9X9U2"/>
<feature type="domain" description="BON" evidence="1">
    <location>
        <begin position="144"/>
        <end position="214"/>
    </location>
</feature>
<sequence>MKEQRVRLLSFGQRTMLLSSLLIPLILTSACRDGSNRPLSTISSTETVVLNNSSSIASGAVGADLKGNETVFASPVSDNQEDKASHLYTSAPGALEPTSSNTATRIYSESSNTNEVNPVKTPVPTVKNGLGAGMASQDVGVSEADRALATKIRAAMGHDPSVSQIGPEVKIVVDNGKVSLQGAIKSQKERNDFLNFVRSTEGVKTVDDQLEIKPAAQ</sequence>
<organism evidence="2 3">
    <name type="scientific">Pedosphaera parvula (strain Ellin514)</name>
    <dbReference type="NCBI Taxonomy" id="320771"/>
    <lineage>
        <taxon>Bacteria</taxon>
        <taxon>Pseudomonadati</taxon>
        <taxon>Verrucomicrobiota</taxon>
        <taxon>Pedosphaerae</taxon>
        <taxon>Pedosphaerales</taxon>
        <taxon>Pedosphaeraceae</taxon>
        <taxon>Pedosphaera</taxon>
    </lineage>
</organism>
<evidence type="ECO:0000313" key="3">
    <source>
        <dbReference type="Proteomes" id="UP000003688"/>
    </source>
</evidence>
<dbReference type="Gene3D" id="3.30.1340.30">
    <property type="match status" value="1"/>
</dbReference>
<accession>B9X9U2</accession>
<dbReference type="PROSITE" id="PS50914">
    <property type="entry name" value="BON"/>
    <property type="match status" value="1"/>
</dbReference>
<evidence type="ECO:0000313" key="2">
    <source>
        <dbReference type="EMBL" id="EEF63243.1"/>
    </source>
</evidence>
<dbReference type="PROSITE" id="PS51257">
    <property type="entry name" value="PROKAR_LIPOPROTEIN"/>
    <property type="match status" value="1"/>
</dbReference>
<dbReference type="STRING" id="320771.Cflav_PD5878"/>
<reference evidence="2 3" key="1">
    <citation type="journal article" date="2011" name="J. Bacteriol.">
        <title>Genome sequence of 'Pedosphaera parvula' Ellin514, an aerobic Verrucomicrobial isolate from pasture soil.</title>
        <authorList>
            <person name="Kant R."/>
            <person name="van Passel M.W."/>
            <person name="Sangwan P."/>
            <person name="Palva A."/>
            <person name="Lucas S."/>
            <person name="Copeland A."/>
            <person name="Lapidus A."/>
            <person name="Glavina Del Rio T."/>
            <person name="Dalin E."/>
            <person name="Tice H."/>
            <person name="Bruce D."/>
            <person name="Goodwin L."/>
            <person name="Pitluck S."/>
            <person name="Chertkov O."/>
            <person name="Larimer F.W."/>
            <person name="Land M.L."/>
            <person name="Hauser L."/>
            <person name="Brettin T.S."/>
            <person name="Detter J.C."/>
            <person name="Han S."/>
            <person name="de Vos W.M."/>
            <person name="Janssen P.H."/>
            <person name="Smidt H."/>
        </authorList>
    </citation>
    <scope>NUCLEOTIDE SEQUENCE [LARGE SCALE GENOMIC DNA]</scope>
    <source>
        <strain evidence="2 3">Ellin514</strain>
    </source>
</reference>
<proteinExistence type="predicted"/>
<dbReference type="Pfam" id="PF04972">
    <property type="entry name" value="BON"/>
    <property type="match status" value="1"/>
</dbReference>
<evidence type="ECO:0000259" key="1">
    <source>
        <dbReference type="PROSITE" id="PS50914"/>
    </source>
</evidence>
<dbReference type="InterPro" id="IPR007055">
    <property type="entry name" value="BON_dom"/>
</dbReference>
<dbReference type="RefSeq" id="WP_007412550.1">
    <property type="nucleotide sequence ID" value="NZ_ABOX02000001.1"/>
</dbReference>